<proteinExistence type="predicted"/>
<reference evidence="2" key="1">
    <citation type="submission" date="2020-05" db="EMBL/GenBank/DDBJ databases">
        <authorList>
            <person name="Chiriac C."/>
            <person name="Salcher M."/>
            <person name="Ghai R."/>
            <person name="Kavagutti S V."/>
        </authorList>
    </citation>
    <scope>NUCLEOTIDE SEQUENCE</scope>
</reference>
<feature type="domain" description="Ferritin-like" evidence="1">
    <location>
        <begin position="1"/>
        <end position="173"/>
    </location>
</feature>
<name>A0A6J7BMG4_9ZZZZ</name>
<dbReference type="AlphaFoldDB" id="A0A6J7BMG4"/>
<dbReference type="Pfam" id="PF13794">
    <property type="entry name" value="MiaE_2"/>
    <property type="match status" value="1"/>
</dbReference>
<evidence type="ECO:0000259" key="1">
    <source>
        <dbReference type="Pfam" id="PF13794"/>
    </source>
</evidence>
<sequence length="206" mass="21923">MLAYTELIAFERLAADAATAPSISEEAALALMATAEIRHFTRLAERLAELGADPSSAMEPFVEPITEFHVQTAPGDWLESLVKAYVGDGFATDFYREVARSVDPDTRALVLEVCGDTGHSNFAVATVRAAIEADPRLAGRLALWGRRLVGEAISQAQRIAADRDGLASLIVGGVGRPGMGLGELGAMFSRLTEAHTTRMKNLGLAP</sequence>
<dbReference type="Gene3D" id="1.20.1260.10">
    <property type="match status" value="1"/>
</dbReference>
<dbReference type="CDD" id="cd00657">
    <property type="entry name" value="Ferritin_like"/>
    <property type="match status" value="1"/>
</dbReference>
<dbReference type="InterPro" id="IPR009078">
    <property type="entry name" value="Ferritin-like_SF"/>
</dbReference>
<protein>
    <submittedName>
        <fullName evidence="2">Unannotated protein</fullName>
    </submittedName>
</protein>
<gene>
    <name evidence="2" type="ORF">UFOPK3268_00289</name>
</gene>
<evidence type="ECO:0000313" key="2">
    <source>
        <dbReference type="EMBL" id="CAB4846742.1"/>
    </source>
</evidence>
<accession>A0A6J7BMG4</accession>
<dbReference type="InterPro" id="IPR059125">
    <property type="entry name" value="Ferritin_actino"/>
</dbReference>
<dbReference type="EMBL" id="CAFBIZ010000021">
    <property type="protein sequence ID" value="CAB4846742.1"/>
    <property type="molecule type" value="Genomic_DNA"/>
</dbReference>
<dbReference type="SUPFAM" id="SSF47240">
    <property type="entry name" value="Ferritin-like"/>
    <property type="match status" value="1"/>
</dbReference>
<dbReference type="InterPro" id="IPR012347">
    <property type="entry name" value="Ferritin-like"/>
</dbReference>
<organism evidence="2">
    <name type="scientific">freshwater metagenome</name>
    <dbReference type="NCBI Taxonomy" id="449393"/>
    <lineage>
        <taxon>unclassified sequences</taxon>
        <taxon>metagenomes</taxon>
        <taxon>ecological metagenomes</taxon>
    </lineage>
</organism>